<evidence type="ECO:0000313" key="3">
    <source>
        <dbReference type="Proteomes" id="UP000654345"/>
    </source>
</evidence>
<dbReference type="PANTHER" id="PTHR43591:SF24">
    <property type="entry name" value="2-METHOXY-6-POLYPRENYL-1,4-BENZOQUINOL METHYLASE, MITOCHONDRIAL"/>
    <property type="match status" value="1"/>
</dbReference>
<dbReference type="EMBL" id="BNJG01000001">
    <property type="protein sequence ID" value="GHO53290.1"/>
    <property type="molecule type" value="Genomic_DNA"/>
</dbReference>
<dbReference type="GO" id="GO:0008168">
    <property type="term" value="F:methyltransferase activity"/>
    <property type="evidence" value="ECO:0007669"/>
    <property type="project" value="UniProtKB-KW"/>
</dbReference>
<sequence length="262" mass="29327">MASMSQPSKDDIKHQFGRMSHAYVESVTHAKGHDLQLLLNLLAPQVGMSVLDVATGGGHTALAVAPYVQEVVASDLTPEMLERVQELCQARGVTNISTQVADVEDLPFPDAAFDAVTCRIAPHHFLDIERAVHEIARVLRRGGIFVLEDSLAPEAQELDQFINTVEKMRDPTHVRSYTEMEWRRFLEQAGFRVGETQIFRKTHTIADWLRRAGVDDATRQGVYQAFVEASPAAREHYEISFQDDGTLVTFTDDKLLLRAEKA</sequence>
<name>A0ABQ3ULN5_9CHLR</name>
<dbReference type="InterPro" id="IPR013216">
    <property type="entry name" value="Methyltransf_11"/>
</dbReference>
<dbReference type="Gene3D" id="3.40.50.150">
    <property type="entry name" value="Vaccinia Virus protein VP39"/>
    <property type="match status" value="1"/>
</dbReference>
<evidence type="ECO:0000313" key="2">
    <source>
        <dbReference type="EMBL" id="GHO53290.1"/>
    </source>
</evidence>
<keyword evidence="3" id="KW-1185">Reference proteome</keyword>
<dbReference type="InterPro" id="IPR029063">
    <property type="entry name" value="SAM-dependent_MTases_sf"/>
</dbReference>
<dbReference type="SUPFAM" id="SSF53335">
    <property type="entry name" value="S-adenosyl-L-methionine-dependent methyltransferases"/>
    <property type="match status" value="1"/>
</dbReference>
<comment type="caution">
    <text evidence="2">The sequence shown here is derived from an EMBL/GenBank/DDBJ whole genome shotgun (WGS) entry which is preliminary data.</text>
</comment>
<feature type="domain" description="Methyltransferase type 11" evidence="1">
    <location>
        <begin position="51"/>
        <end position="147"/>
    </location>
</feature>
<organism evidence="2 3">
    <name type="scientific">Ktedonobacter robiniae</name>
    <dbReference type="NCBI Taxonomy" id="2778365"/>
    <lineage>
        <taxon>Bacteria</taxon>
        <taxon>Bacillati</taxon>
        <taxon>Chloroflexota</taxon>
        <taxon>Ktedonobacteria</taxon>
        <taxon>Ktedonobacterales</taxon>
        <taxon>Ktedonobacteraceae</taxon>
        <taxon>Ktedonobacter</taxon>
    </lineage>
</organism>
<dbReference type="GO" id="GO:0032259">
    <property type="term" value="P:methylation"/>
    <property type="evidence" value="ECO:0007669"/>
    <property type="project" value="UniProtKB-KW"/>
</dbReference>
<proteinExistence type="predicted"/>
<dbReference type="RefSeq" id="WP_201370138.1">
    <property type="nucleotide sequence ID" value="NZ_BNJG01000001.1"/>
</dbReference>
<keyword evidence="2" id="KW-0808">Transferase</keyword>
<dbReference type="PANTHER" id="PTHR43591">
    <property type="entry name" value="METHYLTRANSFERASE"/>
    <property type="match status" value="1"/>
</dbReference>
<keyword evidence="2" id="KW-0489">Methyltransferase</keyword>
<evidence type="ECO:0000259" key="1">
    <source>
        <dbReference type="Pfam" id="PF08241"/>
    </source>
</evidence>
<dbReference type="Proteomes" id="UP000654345">
    <property type="component" value="Unassembled WGS sequence"/>
</dbReference>
<accession>A0ABQ3ULN5</accession>
<dbReference type="Pfam" id="PF08241">
    <property type="entry name" value="Methyltransf_11"/>
    <property type="match status" value="1"/>
</dbReference>
<reference evidence="2 3" key="1">
    <citation type="journal article" date="2021" name="Int. J. Syst. Evol. Microbiol.">
        <title>Reticulibacter mediterranei gen. nov., sp. nov., within the new family Reticulibacteraceae fam. nov., and Ktedonospora formicarum gen. nov., sp. nov., Ktedonobacter robiniae sp. nov., Dictyobacter formicarum sp. nov. and Dictyobacter arantiisoli sp. nov., belonging to the class Ktedonobacteria.</title>
        <authorList>
            <person name="Yabe S."/>
            <person name="Zheng Y."/>
            <person name="Wang C.M."/>
            <person name="Sakai Y."/>
            <person name="Abe K."/>
            <person name="Yokota A."/>
            <person name="Donadio S."/>
            <person name="Cavaletti L."/>
            <person name="Monciardini P."/>
        </authorList>
    </citation>
    <scope>NUCLEOTIDE SEQUENCE [LARGE SCALE GENOMIC DNA]</scope>
    <source>
        <strain evidence="2 3">SOSP1-30</strain>
    </source>
</reference>
<dbReference type="CDD" id="cd02440">
    <property type="entry name" value="AdoMet_MTases"/>
    <property type="match status" value="1"/>
</dbReference>
<gene>
    <name evidence="2" type="primary">ycgJ_2</name>
    <name evidence="2" type="ORF">KSB_17650</name>
</gene>
<protein>
    <submittedName>
        <fullName evidence="2">Methyltransferase YcgJ</fullName>
    </submittedName>
</protein>